<dbReference type="InterPro" id="IPR003594">
    <property type="entry name" value="HATPase_dom"/>
</dbReference>
<dbReference type="InterPro" id="IPR036890">
    <property type="entry name" value="HATPase_C_sf"/>
</dbReference>
<sequence length="399" mass="41054">MTLQIAADVDGVVTSRALARAGVWLSSVFLAATVVLTALFIPITGRWELSLAIVGLLVTAAGVIAALLTRSFVRALVYTIAGCAGLYVYALLATGVTVSLSPHPPSSDYVLLSMPELAVLVVGVAARSLAKSIVLGSVAFVAGPGFVQLAAWQQGMTLAVDVPVVAAYVALGLLVSALWLGRRDAARGTVMMSDAALAEERDVAMGRFTARASTWLHDTVLVDLRALADGSPGPIPPEQMQAIDRDLANLADVRVILEGQRPAGSLRKLAKVPLLVGLVRAAEQKGLAVRVTGDIDAVNALSVSVGRAVERAVAECLDNVTAHSGVVEAEIAVMSSPPELSIMVSDAGVGFDVDAADDHTVGLRMTVVDTIVEVGGSVQIWSRPGAGTAVFVTVPGGAA</sequence>
<reference evidence="3" key="1">
    <citation type="submission" date="2024-05" db="EMBL/GenBank/DDBJ databases">
        <title>Herbiconiux sp. A18JL235.</title>
        <authorList>
            <person name="Zhang G."/>
        </authorList>
    </citation>
    <scope>NUCLEOTIDE SEQUENCE</scope>
    <source>
        <strain evidence="3">A18JL235</strain>
    </source>
</reference>
<keyword evidence="3" id="KW-0808">Transferase</keyword>
<gene>
    <name evidence="3" type="ORF">ABFY20_04475</name>
</gene>
<evidence type="ECO:0000259" key="2">
    <source>
        <dbReference type="Pfam" id="PF02518"/>
    </source>
</evidence>
<feature type="transmembrane region" description="Helical" evidence="1">
    <location>
        <begin position="49"/>
        <end position="68"/>
    </location>
</feature>
<evidence type="ECO:0000256" key="1">
    <source>
        <dbReference type="SAM" id="Phobius"/>
    </source>
</evidence>
<dbReference type="Gene3D" id="3.30.565.10">
    <property type="entry name" value="Histidine kinase-like ATPase, C-terminal domain"/>
    <property type="match status" value="1"/>
</dbReference>
<protein>
    <submittedName>
        <fullName evidence="3">Sensor histidine kinase</fullName>
    </submittedName>
</protein>
<dbReference type="AlphaFoldDB" id="A0AB39BJQ4"/>
<dbReference type="Pfam" id="PF02518">
    <property type="entry name" value="HATPase_c"/>
    <property type="match status" value="1"/>
</dbReference>
<name>A0AB39BJQ4_9MICO</name>
<dbReference type="RefSeq" id="WP_368498740.1">
    <property type="nucleotide sequence ID" value="NZ_CP162511.1"/>
</dbReference>
<feature type="transmembrane region" description="Helical" evidence="1">
    <location>
        <begin position="75"/>
        <end position="97"/>
    </location>
</feature>
<dbReference type="EMBL" id="CP162511">
    <property type="protein sequence ID" value="XDI06358.1"/>
    <property type="molecule type" value="Genomic_DNA"/>
</dbReference>
<feature type="domain" description="Histidine kinase/HSP90-like ATPase" evidence="2">
    <location>
        <begin position="307"/>
        <end position="395"/>
    </location>
</feature>
<organism evidence="3">
    <name type="scientific">Herbiconiux sp. A18JL235</name>
    <dbReference type="NCBI Taxonomy" id="3152363"/>
    <lineage>
        <taxon>Bacteria</taxon>
        <taxon>Bacillati</taxon>
        <taxon>Actinomycetota</taxon>
        <taxon>Actinomycetes</taxon>
        <taxon>Micrococcales</taxon>
        <taxon>Microbacteriaceae</taxon>
        <taxon>Herbiconiux</taxon>
    </lineage>
</organism>
<dbReference type="SUPFAM" id="SSF55874">
    <property type="entry name" value="ATPase domain of HSP90 chaperone/DNA topoisomerase II/histidine kinase"/>
    <property type="match status" value="1"/>
</dbReference>
<feature type="transmembrane region" description="Helical" evidence="1">
    <location>
        <begin position="158"/>
        <end position="181"/>
    </location>
</feature>
<keyword evidence="1" id="KW-0812">Transmembrane</keyword>
<feature type="transmembrane region" description="Helical" evidence="1">
    <location>
        <begin position="109"/>
        <end position="126"/>
    </location>
</feature>
<keyword evidence="3" id="KW-0418">Kinase</keyword>
<feature type="transmembrane region" description="Helical" evidence="1">
    <location>
        <begin position="133"/>
        <end position="152"/>
    </location>
</feature>
<keyword evidence="1" id="KW-0472">Membrane</keyword>
<proteinExistence type="predicted"/>
<keyword evidence="1" id="KW-1133">Transmembrane helix</keyword>
<evidence type="ECO:0000313" key="3">
    <source>
        <dbReference type="EMBL" id="XDI06358.1"/>
    </source>
</evidence>
<accession>A0AB39BJQ4</accession>
<feature type="transmembrane region" description="Helical" evidence="1">
    <location>
        <begin position="21"/>
        <end position="43"/>
    </location>
</feature>
<dbReference type="GO" id="GO:0016301">
    <property type="term" value="F:kinase activity"/>
    <property type="evidence" value="ECO:0007669"/>
    <property type="project" value="UniProtKB-KW"/>
</dbReference>